<proteinExistence type="predicted"/>
<dbReference type="PANTHER" id="PTHR31513">
    <property type="entry name" value="EPHRIN TYPE-B RECEPTOR"/>
    <property type="match status" value="1"/>
</dbReference>
<organism evidence="2 3">
    <name type="scientific">Stichopus japonicus</name>
    <name type="common">Sea cucumber</name>
    <dbReference type="NCBI Taxonomy" id="307972"/>
    <lineage>
        <taxon>Eukaryota</taxon>
        <taxon>Metazoa</taxon>
        <taxon>Echinodermata</taxon>
        <taxon>Eleutherozoa</taxon>
        <taxon>Echinozoa</taxon>
        <taxon>Holothuroidea</taxon>
        <taxon>Aspidochirotacea</taxon>
        <taxon>Aspidochirotida</taxon>
        <taxon>Stichopodidae</taxon>
        <taxon>Apostichopus</taxon>
    </lineage>
</organism>
<dbReference type="PANTHER" id="PTHR31513:SF2">
    <property type="entry name" value="MRAZ"/>
    <property type="match status" value="1"/>
</dbReference>
<reference evidence="2 3" key="1">
    <citation type="journal article" date="2017" name="PLoS Biol.">
        <title>The sea cucumber genome provides insights into morphological evolution and visceral regeneration.</title>
        <authorList>
            <person name="Zhang X."/>
            <person name="Sun L."/>
            <person name="Yuan J."/>
            <person name="Sun Y."/>
            <person name="Gao Y."/>
            <person name="Zhang L."/>
            <person name="Li S."/>
            <person name="Dai H."/>
            <person name="Hamel J.F."/>
            <person name="Liu C."/>
            <person name="Yu Y."/>
            <person name="Liu S."/>
            <person name="Lin W."/>
            <person name="Guo K."/>
            <person name="Jin S."/>
            <person name="Xu P."/>
            <person name="Storey K.B."/>
            <person name="Huan P."/>
            <person name="Zhang T."/>
            <person name="Zhou Y."/>
            <person name="Zhang J."/>
            <person name="Lin C."/>
            <person name="Li X."/>
            <person name="Xing L."/>
            <person name="Huo D."/>
            <person name="Sun M."/>
            <person name="Wang L."/>
            <person name="Mercier A."/>
            <person name="Li F."/>
            <person name="Yang H."/>
            <person name="Xiang J."/>
        </authorList>
    </citation>
    <scope>NUCLEOTIDE SEQUENCE [LARGE SCALE GENOMIC DNA]</scope>
    <source>
        <strain evidence="2">Shaxun</strain>
        <tissue evidence="2">Muscle</tissue>
    </source>
</reference>
<dbReference type="Proteomes" id="UP000230750">
    <property type="component" value="Unassembled WGS sequence"/>
</dbReference>
<evidence type="ECO:0000256" key="1">
    <source>
        <dbReference type="SAM" id="MobiDB-lite"/>
    </source>
</evidence>
<dbReference type="OrthoDB" id="5965221at2759"/>
<protein>
    <submittedName>
        <fullName evidence="2">Uncharacterized protein</fullName>
    </submittedName>
</protein>
<name>A0A2G8LLG8_STIJA</name>
<comment type="caution">
    <text evidence="2">The sequence shown here is derived from an EMBL/GenBank/DDBJ whole genome shotgun (WGS) entry which is preliminary data.</text>
</comment>
<feature type="compositionally biased region" description="Gly residues" evidence="1">
    <location>
        <begin position="192"/>
        <end position="203"/>
    </location>
</feature>
<feature type="region of interest" description="Disordered" evidence="1">
    <location>
        <begin position="186"/>
        <end position="206"/>
    </location>
</feature>
<sequence length="460" mass="48337">MCYFQVEIRGGATLGLTGNATLRTKAVSGDHTGQLNILSGQQFDIISEHTLMPFSIFSRSDSSVTLPMSLDCKNVEMSLFGELNSLDHLKLSSHCIVGLQHSGDLAININHLDVKTFGSLLINDWVPGSTSLTGTTLNVRSGGMIRAGDLQLHYTNISLEPSSFLSVQYDPEAQLQVGSDVGYGVSSTSGSSGAGHGGNGGQGSSQNTVGTSYGYFAMPTDPGSSGGHAVFPHMGGEGAGKLFLETTDTLTIDGTLEAKGGDSRSPHSGGGSGGSIWIQTEIFDGDGTLNVGGGSGDDGGGGGAGGFAAIYYAYNHYSGDLITAGGESFYEPGGSGMVYLHHLQPINGTKLLDATSPEARIHHQSNVTSPLTNRTLYLNNLGRLPRVALRNMTTYYEAVRNIGAVTWLEPSEVAPIVRERNTPSHIYTKINIIIDELHVYGGAEIGFVRPSHRGMSSISD</sequence>
<evidence type="ECO:0000313" key="2">
    <source>
        <dbReference type="EMBL" id="PIK61101.1"/>
    </source>
</evidence>
<evidence type="ECO:0000313" key="3">
    <source>
        <dbReference type="Proteomes" id="UP000230750"/>
    </source>
</evidence>
<keyword evidence="3" id="KW-1185">Reference proteome</keyword>
<accession>A0A2G8LLG8</accession>
<dbReference type="EMBL" id="MRZV01000040">
    <property type="protein sequence ID" value="PIK61101.1"/>
    <property type="molecule type" value="Genomic_DNA"/>
</dbReference>
<dbReference type="AlphaFoldDB" id="A0A2G8LLG8"/>
<gene>
    <name evidence="2" type="ORF">BSL78_01926</name>
</gene>